<keyword evidence="4 6" id="KW-0472">Membrane</keyword>
<dbReference type="Pfam" id="PF01061">
    <property type="entry name" value="ABC2_membrane"/>
    <property type="match status" value="1"/>
</dbReference>
<comment type="caution">
    <text evidence="6">Lacks conserved residue(s) required for the propagation of feature annotation.</text>
</comment>
<feature type="transmembrane region" description="Helical" evidence="6">
    <location>
        <begin position="132"/>
        <end position="151"/>
    </location>
</feature>
<proteinExistence type="inferred from homology"/>
<protein>
    <recommendedName>
        <fullName evidence="6">Transport permease protein</fullName>
    </recommendedName>
</protein>
<feature type="transmembrane region" description="Helical" evidence="6">
    <location>
        <begin position="47"/>
        <end position="65"/>
    </location>
</feature>
<dbReference type="AlphaFoldDB" id="A0A7K3LXE9"/>
<dbReference type="GO" id="GO:0046677">
    <property type="term" value="P:response to antibiotic"/>
    <property type="evidence" value="ECO:0007669"/>
    <property type="project" value="UniProtKB-KW"/>
</dbReference>
<comment type="similarity">
    <text evidence="6">Belongs to the ABC-2 integral membrane protein family.</text>
</comment>
<keyword evidence="6" id="KW-1003">Cell membrane</keyword>
<accession>A0A7K3LXE9</accession>
<dbReference type="InterPro" id="IPR013525">
    <property type="entry name" value="ABC2_TM"/>
</dbReference>
<feature type="transmembrane region" description="Helical" evidence="6">
    <location>
        <begin position="77"/>
        <end position="99"/>
    </location>
</feature>
<sequence length="277" mass="29425">MSDITLPETGPTAQGASAESSFAAWFAQTRALSARQLWVIFHEKSTFLQVFLMPVLTMVMLKVVLGEAIGRATGQDAAYGTVPLVIVVSAMFGSVVAGVRLNLERTSGLLSRLYVLPINRAADLSSRLVCEIVRMVLTTTVLIVVGWLVGFRMNPDPWAILGIYAVAVGFGIAFASIVLALAVNFSPGAPLVPLLSLVSSVLMFFNTGFAPASEYPGWLEPIVANQPMSPAIEVMRALAAGGPLTENLIKVTLWTVGTLAVCLYPALHGYRKAATAS</sequence>
<dbReference type="Proteomes" id="UP000466307">
    <property type="component" value="Unassembled WGS sequence"/>
</dbReference>
<feature type="domain" description="ABC transmembrane type-2" evidence="7">
    <location>
        <begin position="45"/>
        <end position="273"/>
    </location>
</feature>
<keyword evidence="9" id="KW-1185">Reference proteome</keyword>
<feature type="transmembrane region" description="Helical" evidence="6">
    <location>
        <begin position="158"/>
        <end position="183"/>
    </location>
</feature>
<dbReference type="EMBL" id="JAADZU010000147">
    <property type="protein sequence ID" value="NDK92601.1"/>
    <property type="molecule type" value="Genomic_DNA"/>
</dbReference>
<keyword evidence="5" id="KW-0046">Antibiotic resistance</keyword>
<evidence type="ECO:0000259" key="7">
    <source>
        <dbReference type="PROSITE" id="PS51012"/>
    </source>
</evidence>
<reference evidence="8 9" key="1">
    <citation type="submission" date="2020-01" db="EMBL/GenBank/DDBJ databases">
        <title>Investigation of new actinobacteria for the biodesulphurisation of diesel fuel.</title>
        <authorList>
            <person name="Athi Narayanan S.M."/>
        </authorList>
    </citation>
    <scope>NUCLEOTIDE SEQUENCE [LARGE SCALE GENOMIC DNA]</scope>
    <source>
        <strain evidence="8 9">213E</strain>
    </source>
</reference>
<evidence type="ECO:0000256" key="1">
    <source>
        <dbReference type="ARBA" id="ARBA00004141"/>
    </source>
</evidence>
<evidence type="ECO:0000256" key="3">
    <source>
        <dbReference type="ARBA" id="ARBA00022989"/>
    </source>
</evidence>
<evidence type="ECO:0000256" key="2">
    <source>
        <dbReference type="ARBA" id="ARBA00022692"/>
    </source>
</evidence>
<dbReference type="PANTHER" id="PTHR43027">
    <property type="entry name" value="DOXORUBICIN RESISTANCE ABC TRANSPORTER PERMEASE PROTEIN DRRC-RELATED"/>
    <property type="match status" value="1"/>
</dbReference>
<evidence type="ECO:0000256" key="5">
    <source>
        <dbReference type="ARBA" id="ARBA00023251"/>
    </source>
</evidence>
<comment type="subcellular location">
    <subcellularLocation>
        <location evidence="6">Cell membrane</location>
        <topology evidence="6">Multi-pass membrane protein</topology>
    </subcellularLocation>
    <subcellularLocation>
        <location evidence="1">Membrane</location>
        <topology evidence="1">Multi-pass membrane protein</topology>
    </subcellularLocation>
</comment>
<gene>
    <name evidence="8" type="ORF">GYA93_24095</name>
</gene>
<evidence type="ECO:0000256" key="4">
    <source>
        <dbReference type="ARBA" id="ARBA00023136"/>
    </source>
</evidence>
<dbReference type="InterPro" id="IPR047817">
    <property type="entry name" value="ABC2_TM_bact-type"/>
</dbReference>
<evidence type="ECO:0000256" key="6">
    <source>
        <dbReference type="RuleBase" id="RU361157"/>
    </source>
</evidence>
<name>A0A7K3LXE9_9ACTN</name>
<dbReference type="PANTHER" id="PTHR43027:SF1">
    <property type="entry name" value="DOXORUBICIN RESISTANCE ABC TRANSPORTER PERMEASE PROTEIN DRRC-RELATED"/>
    <property type="match status" value="1"/>
</dbReference>
<dbReference type="GO" id="GO:0140359">
    <property type="term" value="F:ABC-type transporter activity"/>
    <property type="evidence" value="ECO:0007669"/>
    <property type="project" value="InterPro"/>
</dbReference>
<keyword evidence="3 6" id="KW-1133">Transmembrane helix</keyword>
<evidence type="ECO:0000313" key="8">
    <source>
        <dbReference type="EMBL" id="NDK92601.1"/>
    </source>
</evidence>
<keyword evidence="2 6" id="KW-0812">Transmembrane</keyword>
<dbReference type="InterPro" id="IPR052902">
    <property type="entry name" value="ABC-2_transporter"/>
</dbReference>
<evidence type="ECO:0000313" key="9">
    <source>
        <dbReference type="Proteomes" id="UP000466307"/>
    </source>
</evidence>
<dbReference type="PIRSF" id="PIRSF006648">
    <property type="entry name" value="DrrB"/>
    <property type="match status" value="1"/>
</dbReference>
<dbReference type="PROSITE" id="PS51012">
    <property type="entry name" value="ABC_TM2"/>
    <property type="match status" value="1"/>
</dbReference>
<keyword evidence="6" id="KW-0813">Transport</keyword>
<dbReference type="GO" id="GO:0043190">
    <property type="term" value="C:ATP-binding cassette (ABC) transporter complex"/>
    <property type="evidence" value="ECO:0007669"/>
    <property type="project" value="InterPro"/>
</dbReference>
<comment type="caution">
    <text evidence="8">The sequence shown here is derived from an EMBL/GenBank/DDBJ whole genome shotgun (WGS) entry which is preliminary data.</text>
</comment>
<dbReference type="InterPro" id="IPR000412">
    <property type="entry name" value="ABC_2_transport"/>
</dbReference>
<organism evidence="8 9">
    <name type="scientific">Gordonia desulfuricans</name>
    <dbReference type="NCBI Taxonomy" id="89051"/>
    <lineage>
        <taxon>Bacteria</taxon>
        <taxon>Bacillati</taxon>
        <taxon>Actinomycetota</taxon>
        <taxon>Actinomycetes</taxon>
        <taxon>Mycobacteriales</taxon>
        <taxon>Gordoniaceae</taxon>
        <taxon>Gordonia</taxon>
    </lineage>
</organism>